<keyword evidence="1" id="KW-0175">Coiled coil</keyword>
<organism evidence="2 3">
    <name type="scientific">Bradyrhizobium diazoefficiens</name>
    <dbReference type="NCBI Taxonomy" id="1355477"/>
    <lineage>
        <taxon>Bacteria</taxon>
        <taxon>Pseudomonadati</taxon>
        <taxon>Pseudomonadota</taxon>
        <taxon>Alphaproteobacteria</taxon>
        <taxon>Hyphomicrobiales</taxon>
        <taxon>Nitrobacteraceae</taxon>
        <taxon>Bradyrhizobium</taxon>
    </lineage>
</organism>
<proteinExistence type="predicted"/>
<evidence type="ECO:0000256" key="1">
    <source>
        <dbReference type="SAM" id="Coils"/>
    </source>
</evidence>
<protein>
    <submittedName>
        <fullName evidence="2">Uncharacterized protein</fullName>
    </submittedName>
</protein>
<dbReference type="AlphaFoldDB" id="A0A0E3VWH3"/>
<reference evidence="2 3" key="1">
    <citation type="submission" date="2014-11" db="EMBL/GenBank/DDBJ databases">
        <title>Symbiosis island explosion on the genome of extra-slow-growing strains of soybean bradyrhizobia with massive insertion sequences.</title>
        <authorList>
            <person name="Iida T."/>
            <person name="Minamisawa K."/>
        </authorList>
    </citation>
    <scope>NUCLEOTIDE SEQUENCE [LARGE SCALE GENOMIC DNA]</scope>
    <source>
        <strain evidence="2 3">NK6</strain>
    </source>
</reference>
<evidence type="ECO:0000313" key="3">
    <source>
        <dbReference type="Proteomes" id="UP000063308"/>
    </source>
</evidence>
<name>A0A0E3VWH3_9BRAD</name>
<accession>A0A0E3VWH3</accession>
<evidence type="ECO:0000313" key="2">
    <source>
        <dbReference type="EMBL" id="BAR60910.1"/>
    </source>
</evidence>
<dbReference type="EMBL" id="AP014685">
    <property type="protein sequence ID" value="BAR60910.1"/>
    <property type="molecule type" value="Genomic_DNA"/>
</dbReference>
<feature type="coiled-coil region" evidence="1">
    <location>
        <begin position="40"/>
        <end position="67"/>
    </location>
</feature>
<dbReference type="Proteomes" id="UP000063308">
    <property type="component" value="Chromosome"/>
</dbReference>
<gene>
    <name evidence="2" type="ORF">NK6_7759</name>
</gene>
<sequence>MMRDARDHAVGEGLLLRLKRLVSRAGAVDRANPGRLLALVDDVESTRRALLRECADIEDEMRRTAARTTAIGAYLRGSQAGRGRPQN</sequence>